<protein>
    <recommendedName>
        <fullName evidence="10">G2/mitotic-specific cyclin cdc13 [Schizosaccharomyces pombe 972h-]</fullName>
    </recommendedName>
</protein>
<dbReference type="InterPro" id="IPR006671">
    <property type="entry name" value="Cyclin_N"/>
</dbReference>
<feature type="domain" description="Cyclin-like" evidence="6">
    <location>
        <begin position="401"/>
        <end position="482"/>
    </location>
</feature>
<evidence type="ECO:0000256" key="2">
    <source>
        <dbReference type="ARBA" id="ARBA00023127"/>
    </source>
</evidence>
<dbReference type="GO" id="GO:0016538">
    <property type="term" value="F:cyclin-dependent protein serine/threonine kinase regulator activity"/>
    <property type="evidence" value="ECO:0007669"/>
    <property type="project" value="InterPro"/>
</dbReference>
<reference evidence="8" key="1">
    <citation type="submission" date="2021-01" db="EMBL/GenBank/DDBJ databases">
        <authorList>
            <person name="Kaushik A."/>
        </authorList>
    </citation>
    <scope>NUCLEOTIDE SEQUENCE</scope>
    <source>
        <strain evidence="8">AG6-10EEA</strain>
    </source>
</reference>
<dbReference type="InterPro" id="IPR013763">
    <property type="entry name" value="Cyclin-like_dom"/>
</dbReference>
<dbReference type="GO" id="GO:0044772">
    <property type="term" value="P:mitotic cell cycle phase transition"/>
    <property type="evidence" value="ECO:0007669"/>
    <property type="project" value="InterPro"/>
</dbReference>
<feature type="compositionally biased region" description="Low complexity" evidence="5">
    <location>
        <begin position="107"/>
        <end position="118"/>
    </location>
</feature>
<accession>A0A8H3HBC5</accession>
<dbReference type="EMBL" id="CAJMXA010003771">
    <property type="protein sequence ID" value="CAE6515007.1"/>
    <property type="molecule type" value="Genomic_DNA"/>
</dbReference>
<name>A0A8H3HBC5_9AGAM</name>
<evidence type="ECO:0000259" key="7">
    <source>
        <dbReference type="SMART" id="SM01332"/>
    </source>
</evidence>
<feature type="domain" description="Cyclin-like" evidence="6">
    <location>
        <begin position="304"/>
        <end position="388"/>
    </location>
</feature>
<feature type="compositionally biased region" description="Basic and acidic residues" evidence="5">
    <location>
        <begin position="23"/>
        <end position="45"/>
    </location>
</feature>
<dbReference type="Pfam" id="PF00134">
    <property type="entry name" value="Cyclin_N"/>
    <property type="match status" value="1"/>
</dbReference>
<dbReference type="SMART" id="SM01332">
    <property type="entry name" value="Cyclin_C"/>
    <property type="match status" value="1"/>
</dbReference>
<keyword evidence="3" id="KW-0131">Cell cycle</keyword>
<dbReference type="Proteomes" id="UP000663853">
    <property type="component" value="Unassembled WGS sequence"/>
</dbReference>
<sequence>MSTVAARRTTRATRPVNENAGRTGRETRGKDKPGAETVIEKKQAPESKTACASGPVSTIASNALSAAAALIKKRKALNDNTNAEKKKLLKARAGKVKEAEKGKDAAGADSASTSVSGTTKLVVELPMRKRRASQAIAKVEEVKEKEKEKPVAQESTASSKPATGTSKRKSAGAARKEKVEPQPEPEPVHHEDEPETKRRRPNDQIAVPKEKPEIIEVAQAVPTKVDDNPFDVGPQKDDETIGLGTQQRWDDLDAEDADDPTMVAEYVAEIFEYMKELEVRTMPSPIYMNSQPDLTWEMRGILMDWIIQVHSRFRLLPETLFLATNIIDRFLSMRIVSLVKLQLVGITGLFVAAKYEEIMAPSVQNFLKVSDSGYTEQEILQAEKYILRTLGWDLSYPNPMSWLRRASKADAYDVQTRTMAKFLIEVSVVEEKLLKCAPSLLSAASLWLARLILDREEWNANLEHYSGYSEEGLLPCANIMLNYIVQPPSAHESLWKKYSGKKYFKCATYARKWAEQRWPPEPKISSQASGSDDVVEQVEVDLPAALPVLREQIAVRLEQEAEEAAGEEYAI</sequence>
<comment type="caution">
    <text evidence="8">The sequence shown here is derived from an EMBL/GenBank/DDBJ whole genome shotgun (WGS) entry which is preliminary data.</text>
</comment>
<gene>
    <name evidence="8" type="ORF">RDB_LOCUS134261</name>
</gene>
<dbReference type="CDD" id="cd20512">
    <property type="entry name" value="CYCLIN_CLBs_yeast_rpt2"/>
    <property type="match status" value="1"/>
</dbReference>
<dbReference type="PANTHER" id="PTHR10177">
    <property type="entry name" value="CYCLINS"/>
    <property type="match status" value="1"/>
</dbReference>
<feature type="domain" description="Cyclin C-terminal" evidence="7">
    <location>
        <begin position="397"/>
        <end position="512"/>
    </location>
</feature>
<dbReference type="GO" id="GO:0051301">
    <property type="term" value="P:cell division"/>
    <property type="evidence" value="ECO:0007669"/>
    <property type="project" value="UniProtKB-KW"/>
</dbReference>
<dbReference type="InterPro" id="IPR036915">
    <property type="entry name" value="Cyclin-like_sf"/>
</dbReference>
<feature type="compositionally biased region" description="Basic and acidic residues" evidence="5">
    <location>
        <begin position="174"/>
        <end position="196"/>
    </location>
</feature>
<feature type="region of interest" description="Disordered" evidence="5">
    <location>
        <begin position="75"/>
        <end position="211"/>
    </location>
</feature>
<evidence type="ECO:0000313" key="9">
    <source>
        <dbReference type="Proteomes" id="UP000663853"/>
    </source>
</evidence>
<organism evidence="8 9">
    <name type="scientific">Rhizoctonia solani</name>
    <dbReference type="NCBI Taxonomy" id="456999"/>
    <lineage>
        <taxon>Eukaryota</taxon>
        <taxon>Fungi</taxon>
        <taxon>Dikarya</taxon>
        <taxon>Basidiomycota</taxon>
        <taxon>Agaricomycotina</taxon>
        <taxon>Agaricomycetes</taxon>
        <taxon>Cantharellales</taxon>
        <taxon>Ceratobasidiaceae</taxon>
        <taxon>Rhizoctonia</taxon>
    </lineage>
</organism>
<dbReference type="CDD" id="cd20568">
    <property type="entry name" value="CYCLIN_CLBs_yeast_rpt1"/>
    <property type="match status" value="1"/>
</dbReference>
<feature type="compositionally biased region" description="Basic and acidic residues" evidence="5">
    <location>
        <begin position="95"/>
        <end position="106"/>
    </location>
</feature>
<evidence type="ECO:0000256" key="5">
    <source>
        <dbReference type="SAM" id="MobiDB-lite"/>
    </source>
</evidence>
<evidence type="ECO:0000256" key="3">
    <source>
        <dbReference type="ARBA" id="ARBA00023306"/>
    </source>
</evidence>
<evidence type="ECO:0008006" key="10">
    <source>
        <dbReference type="Google" id="ProtNLM"/>
    </source>
</evidence>
<evidence type="ECO:0000259" key="6">
    <source>
        <dbReference type="SMART" id="SM00385"/>
    </source>
</evidence>
<dbReference type="SUPFAM" id="SSF47954">
    <property type="entry name" value="Cyclin-like"/>
    <property type="match status" value="2"/>
</dbReference>
<evidence type="ECO:0000256" key="4">
    <source>
        <dbReference type="RuleBase" id="RU000383"/>
    </source>
</evidence>
<dbReference type="Pfam" id="PF02984">
    <property type="entry name" value="Cyclin_C"/>
    <property type="match status" value="1"/>
</dbReference>
<dbReference type="InterPro" id="IPR039361">
    <property type="entry name" value="Cyclin"/>
</dbReference>
<dbReference type="FunFam" id="1.10.472.10:FF:000001">
    <property type="entry name" value="G2/mitotic-specific cyclin"/>
    <property type="match status" value="1"/>
</dbReference>
<comment type="similarity">
    <text evidence="4">Belongs to the cyclin family.</text>
</comment>
<feature type="region of interest" description="Disordered" evidence="5">
    <location>
        <begin position="1"/>
        <end position="54"/>
    </location>
</feature>
<dbReference type="InterPro" id="IPR004367">
    <property type="entry name" value="Cyclin_C-dom"/>
</dbReference>
<feature type="compositionally biased region" description="Polar residues" evidence="5">
    <location>
        <begin position="153"/>
        <end position="165"/>
    </location>
</feature>
<proteinExistence type="inferred from homology"/>
<evidence type="ECO:0000256" key="1">
    <source>
        <dbReference type="ARBA" id="ARBA00022618"/>
    </source>
</evidence>
<keyword evidence="2 4" id="KW-0195">Cyclin</keyword>
<keyword evidence="1" id="KW-0132">Cell division</keyword>
<dbReference type="Gene3D" id="1.10.472.10">
    <property type="entry name" value="Cyclin-like"/>
    <property type="match status" value="2"/>
</dbReference>
<evidence type="ECO:0000313" key="8">
    <source>
        <dbReference type="EMBL" id="CAE6515007.1"/>
    </source>
</evidence>
<dbReference type="AlphaFoldDB" id="A0A8H3HBC5"/>
<feature type="compositionally biased region" description="Basic and acidic residues" evidence="5">
    <location>
        <begin position="138"/>
        <end position="151"/>
    </location>
</feature>
<dbReference type="SMART" id="SM00385">
    <property type="entry name" value="CYCLIN"/>
    <property type="match status" value="2"/>
</dbReference>